<keyword evidence="1" id="KW-0175">Coiled coil</keyword>
<name>A0A380MQY6_9GAMM</name>
<evidence type="ECO:0000313" key="3">
    <source>
        <dbReference type="Proteomes" id="UP000254601"/>
    </source>
</evidence>
<dbReference type="AlphaFoldDB" id="A0A380MQY6"/>
<evidence type="ECO:0008006" key="4">
    <source>
        <dbReference type="Google" id="ProtNLM"/>
    </source>
</evidence>
<evidence type="ECO:0000256" key="1">
    <source>
        <dbReference type="SAM" id="Coils"/>
    </source>
</evidence>
<dbReference type="PROSITE" id="PS51257">
    <property type="entry name" value="PROKAR_LIPOPROTEIN"/>
    <property type="match status" value="1"/>
</dbReference>
<proteinExistence type="predicted"/>
<protein>
    <recommendedName>
        <fullName evidence="4">Lipoprotein</fullName>
    </recommendedName>
</protein>
<keyword evidence="3" id="KW-1185">Reference proteome</keyword>
<gene>
    <name evidence="2" type="ORF">NCTC13337_01042</name>
</gene>
<accession>A0A380MQY6</accession>
<reference evidence="2 3" key="1">
    <citation type="submission" date="2018-06" db="EMBL/GenBank/DDBJ databases">
        <authorList>
            <consortium name="Pathogen Informatics"/>
            <person name="Doyle S."/>
        </authorList>
    </citation>
    <scope>NUCLEOTIDE SEQUENCE [LARGE SCALE GENOMIC DNA]</scope>
    <source>
        <strain evidence="2 3">NCTC13337</strain>
    </source>
</reference>
<sequence length="308" mass="35417">MKTKILTLSVLTLLLSACGEKDQAYYEAHPEKAEEKINQCKENLMQAAMNKDREKVEKIRTDAECQAADNARRILREKQRAAEKAAEEQARKEMLAKAEAQFQKEYGNMDLKAYLSAYRQSECSQKWMLSLTEESAYCYVMQEHHKQMIDTAKADFENTNFDELIKQKNTLCKLSTERDTPCGIWQEALLGSAKNTFAKTDYLTLLNKGSDYCEEGYSSDILVNRICSAFHRVLGDKREAEIARYKNDDDAFVKAYEMCYQKAQTIKPESSWVTAGRTLVKQDDFCALINDVVSRRGLYDNNNFEKPL</sequence>
<organism evidence="2 3">
    <name type="scientific">Suttonella ornithocola</name>
    <dbReference type="NCBI Taxonomy" id="279832"/>
    <lineage>
        <taxon>Bacteria</taxon>
        <taxon>Pseudomonadati</taxon>
        <taxon>Pseudomonadota</taxon>
        <taxon>Gammaproteobacteria</taxon>
        <taxon>Cardiobacteriales</taxon>
        <taxon>Cardiobacteriaceae</taxon>
        <taxon>Suttonella</taxon>
    </lineage>
</organism>
<dbReference type="OrthoDB" id="6316168at2"/>
<dbReference type="Proteomes" id="UP000254601">
    <property type="component" value="Unassembled WGS sequence"/>
</dbReference>
<evidence type="ECO:0000313" key="2">
    <source>
        <dbReference type="EMBL" id="SUO95010.1"/>
    </source>
</evidence>
<dbReference type="EMBL" id="UHIC01000001">
    <property type="protein sequence ID" value="SUO95010.1"/>
    <property type="molecule type" value="Genomic_DNA"/>
</dbReference>
<feature type="coiled-coil region" evidence="1">
    <location>
        <begin position="68"/>
        <end position="98"/>
    </location>
</feature>
<dbReference type="RefSeq" id="WP_072576717.1">
    <property type="nucleotide sequence ID" value="NZ_LWHB01000093.1"/>
</dbReference>